<accession>A0A409VGN8</accession>
<feature type="transmembrane region" description="Helical" evidence="9">
    <location>
        <begin position="30"/>
        <end position="46"/>
    </location>
</feature>
<feature type="transmembrane region" description="Helical" evidence="9">
    <location>
        <begin position="185"/>
        <end position="207"/>
    </location>
</feature>
<feature type="compositionally biased region" description="Low complexity" evidence="8">
    <location>
        <begin position="365"/>
        <end position="379"/>
    </location>
</feature>
<protein>
    <recommendedName>
        <fullName evidence="10">RRM domain-containing protein</fullName>
    </recommendedName>
</protein>
<proteinExistence type="predicted"/>
<dbReference type="GO" id="GO:0046873">
    <property type="term" value="F:metal ion transmembrane transporter activity"/>
    <property type="evidence" value="ECO:0007669"/>
    <property type="project" value="InterPro"/>
</dbReference>
<feature type="transmembrane region" description="Helical" evidence="9">
    <location>
        <begin position="248"/>
        <end position="268"/>
    </location>
</feature>
<dbReference type="EMBL" id="NHYE01005654">
    <property type="protein sequence ID" value="PPQ65400.1"/>
    <property type="molecule type" value="Genomic_DNA"/>
</dbReference>
<dbReference type="AlphaFoldDB" id="A0A409VGN8"/>
<feature type="compositionally biased region" description="Basic residues" evidence="8">
    <location>
        <begin position="832"/>
        <end position="841"/>
    </location>
</feature>
<evidence type="ECO:0000259" key="10">
    <source>
        <dbReference type="PROSITE" id="PS50102"/>
    </source>
</evidence>
<reference evidence="11 12" key="1">
    <citation type="journal article" date="2018" name="Evol. Lett.">
        <title>Horizontal gene cluster transfer increased hallucinogenic mushroom diversity.</title>
        <authorList>
            <person name="Reynolds H.T."/>
            <person name="Vijayakumar V."/>
            <person name="Gluck-Thaler E."/>
            <person name="Korotkin H.B."/>
            <person name="Matheny P.B."/>
            <person name="Slot J.C."/>
        </authorList>
    </citation>
    <scope>NUCLEOTIDE SEQUENCE [LARGE SCALE GENOMIC DNA]</scope>
    <source>
        <strain evidence="11 12">SRW20</strain>
    </source>
</reference>
<evidence type="ECO:0000313" key="11">
    <source>
        <dbReference type="EMBL" id="PPQ65400.1"/>
    </source>
</evidence>
<dbReference type="GO" id="GO:0000139">
    <property type="term" value="C:Golgi membrane"/>
    <property type="evidence" value="ECO:0007669"/>
    <property type="project" value="UniProtKB-SubCell"/>
</dbReference>
<evidence type="ECO:0000256" key="7">
    <source>
        <dbReference type="PROSITE-ProRule" id="PRU00176"/>
    </source>
</evidence>
<feature type="compositionally biased region" description="Basic residues" evidence="8">
    <location>
        <begin position="434"/>
        <end position="444"/>
    </location>
</feature>
<feature type="compositionally biased region" description="Basic residues" evidence="8">
    <location>
        <begin position="522"/>
        <end position="531"/>
    </location>
</feature>
<dbReference type="InterPro" id="IPR035979">
    <property type="entry name" value="RBD_domain_sf"/>
</dbReference>
<evidence type="ECO:0000256" key="2">
    <source>
        <dbReference type="ARBA" id="ARBA00004394"/>
    </source>
</evidence>
<feature type="transmembrane region" description="Helical" evidence="9">
    <location>
        <begin position="67"/>
        <end position="85"/>
    </location>
</feature>
<feature type="compositionally biased region" description="Acidic residues" evidence="8">
    <location>
        <begin position="414"/>
        <end position="423"/>
    </location>
</feature>
<keyword evidence="3 9" id="KW-0812">Transmembrane</keyword>
<dbReference type="InterPro" id="IPR045891">
    <property type="entry name" value="ZIP9"/>
</dbReference>
<dbReference type="Gene3D" id="3.30.70.330">
    <property type="match status" value="1"/>
</dbReference>
<keyword evidence="7" id="KW-0694">RNA-binding</keyword>
<dbReference type="InterPro" id="IPR003689">
    <property type="entry name" value="ZIP"/>
</dbReference>
<evidence type="ECO:0000256" key="3">
    <source>
        <dbReference type="ARBA" id="ARBA00022692"/>
    </source>
</evidence>
<keyword evidence="12" id="KW-1185">Reference proteome</keyword>
<dbReference type="PANTHER" id="PTHR16133">
    <property type="entry name" value="SOLUTE CARRIER FAMILY 39 ZINC TRANSPORTER , MEMBER 9-RELATED"/>
    <property type="match status" value="1"/>
</dbReference>
<evidence type="ECO:0000256" key="8">
    <source>
        <dbReference type="SAM" id="MobiDB-lite"/>
    </source>
</evidence>
<dbReference type="PROSITE" id="PS50102">
    <property type="entry name" value="RRM"/>
    <property type="match status" value="1"/>
</dbReference>
<feature type="region of interest" description="Disordered" evidence="8">
    <location>
        <begin position="317"/>
        <end position="456"/>
    </location>
</feature>
<evidence type="ECO:0000313" key="12">
    <source>
        <dbReference type="Proteomes" id="UP000284706"/>
    </source>
</evidence>
<feature type="region of interest" description="Disordered" evidence="8">
    <location>
        <begin position="783"/>
        <end position="862"/>
    </location>
</feature>
<dbReference type="OrthoDB" id="442677at2759"/>
<feature type="compositionally biased region" description="Basic and acidic residues" evidence="8">
    <location>
        <begin position="532"/>
        <end position="560"/>
    </location>
</feature>
<keyword evidence="4 9" id="KW-1133">Transmembrane helix</keyword>
<dbReference type="InParanoid" id="A0A409VGN8"/>
<dbReference type="Proteomes" id="UP000284706">
    <property type="component" value="Unassembled WGS sequence"/>
</dbReference>
<feature type="region of interest" description="Disordered" evidence="8">
    <location>
        <begin position="125"/>
        <end position="145"/>
    </location>
</feature>
<feature type="compositionally biased region" description="Basic residues" evidence="8">
    <location>
        <begin position="850"/>
        <end position="862"/>
    </location>
</feature>
<dbReference type="InterPro" id="IPR000504">
    <property type="entry name" value="RRM_dom"/>
</dbReference>
<keyword evidence="6 9" id="KW-0472">Membrane</keyword>
<comment type="subcellular location">
    <subcellularLocation>
        <location evidence="1">Endomembrane system</location>
        <topology evidence="1">Multi-pass membrane protein</topology>
    </subcellularLocation>
    <subcellularLocation>
        <location evidence="2">Golgi apparatus membrane</location>
    </subcellularLocation>
</comment>
<dbReference type="Pfam" id="PF02535">
    <property type="entry name" value="Zip"/>
    <property type="match status" value="1"/>
</dbReference>
<dbReference type="PANTHER" id="PTHR16133:SF0">
    <property type="entry name" value="ZINC_IRON REGULATED TRANSPORTER-RELATED PROTEIN 102B, ISOFORM E"/>
    <property type="match status" value="1"/>
</dbReference>
<evidence type="ECO:0000256" key="1">
    <source>
        <dbReference type="ARBA" id="ARBA00004127"/>
    </source>
</evidence>
<dbReference type="GO" id="GO:0003723">
    <property type="term" value="F:RNA binding"/>
    <property type="evidence" value="ECO:0007669"/>
    <property type="project" value="UniProtKB-UniRule"/>
</dbReference>
<sequence>MAAVLGVGTFAVGMLPLSYAFSKSHLERLFALGTGLLLGAALGVIIPEGIETVVEASGKEEVPTNRISLSLIIGFILMLVIEQLISPNAHSHSFDQLPSAFPKSSAPVESEVEFDAELGDLSQGVSTLERDPTPPPAPPSDTGTNKERAFTLLIGLVFHGCADGLALGVANLAKAAPGTTSAVSFVVFLALVLHKAPTALAFTTSLLSTNLPRPDCKKYLAIFCLSTPISAIVSYLSFSFFSDVNSHNLIGTALLVSGGTFLYVATVLQPVSHHSPSSGDLRPAARVLFIAIGIKEAPIDKELDSIFKVPVAKAAIPGPSKETPAKKRKLEAEKETSAQASPKRSKTTVAEPLKTQTNVDKRANVKASKANAVNKTSKSAKGKGKEAETDEDDKNEELENKYVSETTLVPQSEGESDSDEEGDPSTMVHESVKKAGKKASRSAKQKFVPENETPEQKNLRTIFVGNLPLQVASKKPLKKQLQRHILSFLPTAKIESIRFRSIPFQVPTTKLPTSDDEDGKSKSKSLKKKEPRQHEKDRASTWRSKSDEKDEEGLKNDEKRFLNPAQKKKIAFINQEFHDSADTVNAYIVFAHPPDTKDRPANLPPPPPTMDPYEAAQTAAEKCDGTLLFERMIRVDLVEKDTKGVNGPTEEGKHAATLGTDPRVSVFVGNLDFASKEEDLRVFFETLMKAEKGPPPAPQDSQEDGDGNTDSSAKKPATWVTRVRIVRDKDTQLGKGFAYVQFSDRECVDELLAMEESKLKFAKRKLRIQRCKTIPGVKEQVAVHAPGQKKKPSVPVPIPVPKGDPRLGERLAGLSKDERKQAKSSDADRVARRLAKKKARMAMKPGVGKSKPKGKERKRVRS</sequence>
<feature type="domain" description="RRM" evidence="10">
    <location>
        <begin position="664"/>
        <end position="773"/>
    </location>
</feature>
<evidence type="ECO:0000256" key="4">
    <source>
        <dbReference type="ARBA" id="ARBA00022989"/>
    </source>
</evidence>
<evidence type="ECO:0000256" key="9">
    <source>
        <dbReference type="SAM" id="Phobius"/>
    </source>
</evidence>
<dbReference type="STRING" id="231916.A0A409VGN8"/>
<organism evidence="11 12">
    <name type="scientific">Gymnopilus dilepis</name>
    <dbReference type="NCBI Taxonomy" id="231916"/>
    <lineage>
        <taxon>Eukaryota</taxon>
        <taxon>Fungi</taxon>
        <taxon>Dikarya</taxon>
        <taxon>Basidiomycota</taxon>
        <taxon>Agaricomycotina</taxon>
        <taxon>Agaricomycetes</taxon>
        <taxon>Agaricomycetidae</taxon>
        <taxon>Agaricales</taxon>
        <taxon>Agaricineae</taxon>
        <taxon>Hymenogastraceae</taxon>
        <taxon>Gymnopilus</taxon>
    </lineage>
</organism>
<dbReference type="InterPro" id="IPR012677">
    <property type="entry name" value="Nucleotide-bd_a/b_plait_sf"/>
</dbReference>
<dbReference type="GO" id="GO:0006829">
    <property type="term" value="P:zinc ion transport"/>
    <property type="evidence" value="ECO:0007669"/>
    <property type="project" value="InterPro"/>
</dbReference>
<evidence type="ECO:0000256" key="5">
    <source>
        <dbReference type="ARBA" id="ARBA00023034"/>
    </source>
</evidence>
<dbReference type="SMART" id="SM00360">
    <property type="entry name" value="RRM"/>
    <property type="match status" value="1"/>
</dbReference>
<feature type="region of interest" description="Disordered" evidence="8">
    <location>
        <begin position="690"/>
        <end position="716"/>
    </location>
</feature>
<gene>
    <name evidence="11" type="ORF">CVT26_000025</name>
</gene>
<name>A0A409VGN8_9AGAR</name>
<feature type="transmembrane region" description="Helical" evidence="9">
    <location>
        <begin position="219"/>
        <end position="241"/>
    </location>
</feature>
<comment type="caution">
    <text evidence="11">The sequence shown here is derived from an EMBL/GenBank/DDBJ whole genome shotgun (WGS) entry which is preliminary data.</text>
</comment>
<keyword evidence="5" id="KW-0333">Golgi apparatus</keyword>
<feature type="region of interest" description="Disordered" evidence="8">
    <location>
        <begin position="507"/>
        <end position="560"/>
    </location>
</feature>
<dbReference type="SUPFAM" id="SSF54928">
    <property type="entry name" value="RNA-binding domain, RBD"/>
    <property type="match status" value="1"/>
</dbReference>
<evidence type="ECO:0000256" key="6">
    <source>
        <dbReference type="ARBA" id="ARBA00023136"/>
    </source>
</evidence>
<feature type="compositionally biased region" description="Basic and acidic residues" evidence="8">
    <location>
        <begin position="803"/>
        <end position="831"/>
    </location>
</feature>
<feature type="transmembrane region" description="Helical" evidence="9">
    <location>
        <begin position="149"/>
        <end position="173"/>
    </location>
</feature>